<feature type="compositionally biased region" description="Basic and acidic residues" evidence="1">
    <location>
        <begin position="44"/>
        <end position="54"/>
    </location>
</feature>
<organism evidence="2 3">
    <name type="scientific">Desulfosoma caldarium</name>
    <dbReference type="NCBI Taxonomy" id="610254"/>
    <lineage>
        <taxon>Bacteria</taxon>
        <taxon>Pseudomonadati</taxon>
        <taxon>Thermodesulfobacteriota</taxon>
        <taxon>Syntrophobacteria</taxon>
        <taxon>Syntrophobacterales</taxon>
        <taxon>Syntrophobacteraceae</taxon>
        <taxon>Desulfosoma</taxon>
    </lineage>
</organism>
<evidence type="ECO:0000256" key="1">
    <source>
        <dbReference type="SAM" id="MobiDB-lite"/>
    </source>
</evidence>
<gene>
    <name evidence="2" type="ORF">EDC27_2377</name>
</gene>
<comment type="caution">
    <text evidence="2">The sequence shown here is derived from an EMBL/GenBank/DDBJ whole genome shotgun (WGS) entry which is preliminary data.</text>
</comment>
<reference evidence="2 3" key="1">
    <citation type="submission" date="2018-11" db="EMBL/GenBank/DDBJ databases">
        <title>Genomic Encyclopedia of Type Strains, Phase IV (KMG-IV): sequencing the most valuable type-strain genomes for metagenomic binning, comparative biology and taxonomic classification.</title>
        <authorList>
            <person name="Goeker M."/>
        </authorList>
    </citation>
    <scope>NUCLEOTIDE SEQUENCE [LARGE SCALE GENOMIC DNA]</scope>
    <source>
        <strain evidence="2 3">DSM 22027</strain>
    </source>
</reference>
<protein>
    <submittedName>
        <fullName evidence="2">Uncharacterized protein</fullName>
    </submittedName>
</protein>
<sequence>MTHLPVPRFETHRKPIGTDSPNTVPRAQTFGPVEAGPYALETPRPIDRVHERGICRSGASPEAEAG</sequence>
<feature type="region of interest" description="Disordered" evidence="1">
    <location>
        <begin position="1"/>
        <end position="66"/>
    </location>
</feature>
<dbReference type="AlphaFoldDB" id="A0A3N1UQX2"/>
<proteinExistence type="predicted"/>
<evidence type="ECO:0000313" key="2">
    <source>
        <dbReference type="EMBL" id="ROQ91100.1"/>
    </source>
</evidence>
<name>A0A3N1UQX2_9BACT</name>
<evidence type="ECO:0000313" key="3">
    <source>
        <dbReference type="Proteomes" id="UP000276223"/>
    </source>
</evidence>
<accession>A0A3N1UQX2</accession>
<keyword evidence="3" id="KW-1185">Reference proteome</keyword>
<dbReference type="EMBL" id="RJVA01000013">
    <property type="protein sequence ID" value="ROQ91100.1"/>
    <property type="molecule type" value="Genomic_DNA"/>
</dbReference>
<dbReference type="Proteomes" id="UP000276223">
    <property type="component" value="Unassembled WGS sequence"/>
</dbReference>